<dbReference type="OrthoDB" id="9814400at2"/>
<reference evidence="2 3" key="1">
    <citation type="submission" date="2019-07" db="EMBL/GenBank/DDBJ databases">
        <title>Novel species of Flavobacterium.</title>
        <authorList>
            <person name="Liu Q."/>
            <person name="Xin Y.-H."/>
        </authorList>
    </citation>
    <scope>NUCLEOTIDE SEQUENCE [LARGE SCALE GENOMIC DNA]</scope>
    <source>
        <strain evidence="2 3">GSR22</strain>
    </source>
</reference>
<protein>
    <submittedName>
        <fullName evidence="2">Bro-N domain-containing protein</fullName>
    </submittedName>
</protein>
<accession>A0A553BYZ0</accession>
<evidence type="ECO:0000259" key="1">
    <source>
        <dbReference type="SMART" id="SM01040"/>
    </source>
</evidence>
<organism evidence="2 3">
    <name type="scientific">Flavobacterium gawalongense</name>
    <dbReference type="NCBI Taxonomy" id="2594432"/>
    <lineage>
        <taxon>Bacteria</taxon>
        <taxon>Pseudomonadati</taxon>
        <taxon>Bacteroidota</taxon>
        <taxon>Flavobacteriia</taxon>
        <taxon>Flavobacteriales</taxon>
        <taxon>Flavobacteriaceae</taxon>
        <taxon>Flavobacterium</taxon>
    </lineage>
</organism>
<gene>
    <name evidence="2" type="ORF">FNW11_00650</name>
</gene>
<dbReference type="Proteomes" id="UP000318669">
    <property type="component" value="Unassembled WGS sequence"/>
</dbReference>
<name>A0A553BYZ0_9FLAO</name>
<evidence type="ECO:0000313" key="3">
    <source>
        <dbReference type="Proteomes" id="UP000318669"/>
    </source>
</evidence>
<dbReference type="AlphaFoldDB" id="A0A553BYZ0"/>
<comment type="caution">
    <text evidence="2">The sequence shown here is derived from an EMBL/GenBank/DDBJ whole genome shotgun (WGS) entry which is preliminary data.</text>
</comment>
<dbReference type="EMBL" id="VJZL01000001">
    <property type="protein sequence ID" value="TRX13408.1"/>
    <property type="molecule type" value="Genomic_DNA"/>
</dbReference>
<sequence length="276" mass="31863">MTKRQALQLFEDKKVRTLWDAEQEKWYFSIVDAIEVLTGSSIPKRYWSDLKKKLSKEGSQLYDTIVQLKMKSSDGKYYKTDVADTEQLFRLIQSIPSPKAEPFKLWLAQIASERLDEMQDPELTIDRALEQYLQLGYSENWINQRLKSIEIRKELTDEWKSRGLKEGMQFATLTDIISKAWSDKTTKEYKILKGLKKENLRDNMTNTELILNMLAEASTKDISQAVNPETFEESKKVAQQGGNVAKVALQELEARTGKKVVTGLNAKEVLQDKNKK</sequence>
<evidence type="ECO:0000313" key="2">
    <source>
        <dbReference type="EMBL" id="TRX13408.1"/>
    </source>
</evidence>
<dbReference type="InterPro" id="IPR003497">
    <property type="entry name" value="BRO_N_domain"/>
</dbReference>
<feature type="domain" description="Bro-N" evidence="1">
    <location>
        <begin position="14"/>
        <end position="113"/>
    </location>
</feature>
<dbReference type="SMART" id="SM01040">
    <property type="entry name" value="Bro-N"/>
    <property type="match status" value="1"/>
</dbReference>
<dbReference type="Pfam" id="PF02498">
    <property type="entry name" value="Bro-N"/>
    <property type="match status" value="1"/>
</dbReference>
<dbReference type="RefSeq" id="WP_144064377.1">
    <property type="nucleotide sequence ID" value="NZ_VJZL01000001.1"/>
</dbReference>
<proteinExistence type="predicted"/>